<keyword evidence="3" id="KW-0238">DNA-binding</keyword>
<evidence type="ECO:0000256" key="2">
    <source>
        <dbReference type="ARBA" id="ARBA00022578"/>
    </source>
</evidence>
<evidence type="ECO:0000313" key="9">
    <source>
        <dbReference type="Proteomes" id="UP001625374"/>
    </source>
</evidence>
<keyword evidence="2" id="KW-0815">Transposition</keyword>
<keyword evidence="9" id="KW-1185">Reference proteome</keyword>
<feature type="domain" description="HTH IS21-type" evidence="6">
    <location>
        <begin position="7"/>
        <end position="72"/>
    </location>
</feature>
<comment type="similarity">
    <text evidence="1">Belongs to the transposase IS21/IS408/IS1162 family.</text>
</comment>
<evidence type="ECO:0000256" key="4">
    <source>
        <dbReference type="ARBA" id="ARBA00023172"/>
    </source>
</evidence>
<dbReference type="Gene3D" id="1.10.10.60">
    <property type="entry name" value="Homeodomain-like"/>
    <property type="match status" value="1"/>
</dbReference>
<organism evidence="8 9">
    <name type="scientific">Marinilactibacillus psychrotolerans</name>
    <dbReference type="NCBI Taxonomy" id="191770"/>
    <lineage>
        <taxon>Bacteria</taxon>
        <taxon>Bacillati</taxon>
        <taxon>Bacillota</taxon>
        <taxon>Bacilli</taxon>
        <taxon>Lactobacillales</taxon>
        <taxon>Carnobacteriaceae</taxon>
        <taxon>Marinilactibacillus</taxon>
    </lineage>
</organism>
<dbReference type="PROSITE" id="PS50531">
    <property type="entry name" value="HTH_IS21"/>
    <property type="match status" value="1"/>
</dbReference>
<comment type="caution">
    <text evidence="8">The sequence shown here is derived from an EMBL/GenBank/DDBJ whole genome shotgun (WGS) entry which is preliminary data.</text>
</comment>
<dbReference type="EMBL" id="JBGQQK010000072">
    <property type="protein sequence ID" value="MFL2104038.1"/>
    <property type="molecule type" value="Genomic_DNA"/>
</dbReference>
<dbReference type="InterPro" id="IPR009057">
    <property type="entry name" value="Homeodomain-like_sf"/>
</dbReference>
<dbReference type="Gene3D" id="3.30.420.10">
    <property type="entry name" value="Ribonuclease H-like superfamily/Ribonuclease H"/>
    <property type="match status" value="1"/>
</dbReference>
<dbReference type="PANTHER" id="PTHR35004:SF6">
    <property type="entry name" value="TRANSPOSASE"/>
    <property type="match status" value="1"/>
</dbReference>
<dbReference type="SUPFAM" id="SSF46689">
    <property type="entry name" value="Homeodomain-like"/>
    <property type="match status" value="1"/>
</dbReference>
<dbReference type="Pfam" id="PF00665">
    <property type="entry name" value="rve"/>
    <property type="match status" value="1"/>
</dbReference>
<dbReference type="SUPFAM" id="SSF53098">
    <property type="entry name" value="Ribonuclease H-like"/>
    <property type="match status" value="1"/>
</dbReference>
<sequence>MKESKMTLYHEIHKLKRLGFNISQIKRKVGVDRDTIRKYLNLNYEEMSEWTFGLQNRTRKLNSHEQVIVNWLKEHPDLSAAQIEDWLLEEYPGLKVGSSTIRLFVKELRDRYAIPKVKQLRQYEAIPEVEMGEQIQVDWGECWQETVEKEKIKLYCICFVLGHSRYKYVEWLDRPFTTEDTIRCHEQAFRYFGGMTNEIMYDQDNLIAVSENAGDLILTSKFEAYQQARGFQVYLCRAADPETKGKVERVVGYVKGNFAKNRIYSDLDDWNQKCRNWLDRTGNHKVHGTTKKRPDSVFLQEKAHLKPVSSFKHMDNPFDASIAVKIGKDNTIRYKGNRYSVPKGTYKPVGNNEVLLRINTSELIILNELNGEEITRHTLSFEKGKLIKKTNHGRDFSVSIQKYKEAMIALFEDELSASLFIDKVIETHKRYARDQFIVLEKAVKAFPEESEAALHKCLDEKLWSANDFRDVSKYLATHSQNSQSDERPKPNSGPLKPSASSIIVPTRSLSDYTKLIGGDR</sequence>
<dbReference type="InterPro" id="IPR017894">
    <property type="entry name" value="HTH_IS21_transposase_type"/>
</dbReference>
<evidence type="ECO:0000256" key="3">
    <source>
        <dbReference type="ARBA" id="ARBA00023125"/>
    </source>
</evidence>
<gene>
    <name evidence="8" type="primary">istA</name>
    <name evidence="8" type="ORF">ACEN37_12425</name>
</gene>
<dbReference type="NCBIfam" id="NF033546">
    <property type="entry name" value="transpos_IS21"/>
    <property type="match status" value="1"/>
</dbReference>
<evidence type="ECO:0000256" key="1">
    <source>
        <dbReference type="ARBA" id="ARBA00009277"/>
    </source>
</evidence>
<name>A0ABW8UST9_9LACT</name>
<dbReference type="Proteomes" id="UP001625374">
    <property type="component" value="Unassembled WGS sequence"/>
</dbReference>
<dbReference type="InterPro" id="IPR001584">
    <property type="entry name" value="Integrase_cat-core"/>
</dbReference>
<dbReference type="PANTHER" id="PTHR35004">
    <property type="entry name" value="TRANSPOSASE RV3428C-RELATED"/>
    <property type="match status" value="1"/>
</dbReference>
<keyword evidence="4" id="KW-0233">DNA recombination</keyword>
<dbReference type="InterPro" id="IPR012337">
    <property type="entry name" value="RNaseH-like_sf"/>
</dbReference>
<dbReference type="PROSITE" id="PS50994">
    <property type="entry name" value="INTEGRASE"/>
    <property type="match status" value="1"/>
</dbReference>
<evidence type="ECO:0000256" key="5">
    <source>
        <dbReference type="SAM" id="MobiDB-lite"/>
    </source>
</evidence>
<evidence type="ECO:0000259" key="7">
    <source>
        <dbReference type="PROSITE" id="PS50994"/>
    </source>
</evidence>
<evidence type="ECO:0000259" key="6">
    <source>
        <dbReference type="PROSITE" id="PS50531"/>
    </source>
</evidence>
<dbReference type="InterPro" id="IPR036397">
    <property type="entry name" value="RNaseH_sf"/>
</dbReference>
<feature type="region of interest" description="Disordered" evidence="5">
    <location>
        <begin position="477"/>
        <end position="502"/>
    </location>
</feature>
<feature type="domain" description="Integrase catalytic" evidence="7">
    <location>
        <begin position="123"/>
        <end position="302"/>
    </location>
</feature>
<accession>A0ABW8UST9</accession>
<dbReference type="RefSeq" id="WP_407142430.1">
    <property type="nucleotide sequence ID" value="NZ_JBGQQI010000074.1"/>
</dbReference>
<protein>
    <submittedName>
        <fullName evidence="8">IS21 family transposase</fullName>
    </submittedName>
</protein>
<proteinExistence type="inferred from homology"/>
<evidence type="ECO:0000313" key="8">
    <source>
        <dbReference type="EMBL" id="MFL2104038.1"/>
    </source>
</evidence>
<reference evidence="8 9" key="1">
    <citation type="submission" date="2024-08" db="EMBL/GenBank/DDBJ databases">
        <authorList>
            <person name="Arias E."/>
        </authorList>
    </citation>
    <scope>NUCLEOTIDE SEQUENCE [LARGE SCALE GENOMIC DNA]</scope>
    <source>
        <strain evidence="8 9">FAM 24106</strain>
    </source>
</reference>